<dbReference type="Proteomes" id="UP000478052">
    <property type="component" value="Unassembled WGS sequence"/>
</dbReference>
<proteinExistence type="predicted"/>
<evidence type="ECO:0000313" key="1">
    <source>
        <dbReference type="EMBL" id="KAF0700909.1"/>
    </source>
</evidence>
<comment type="caution">
    <text evidence="1">The sequence shown here is derived from an EMBL/GenBank/DDBJ whole genome shotgun (WGS) entry which is preliminary data.</text>
</comment>
<evidence type="ECO:0000313" key="2">
    <source>
        <dbReference type="Proteomes" id="UP000478052"/>
    </source>
</evidence>
<name>A0A6G0VLY5_APHCR</name>
<accession>A0A6G0VLY5</accession>
<reference evidence="1 2" key="1">
    <citation type="submission" date="2019-08" db="EMBL/GenBank/DDBJ databases">
        <title>Whole genome of Aphis craccivora.</title>
        <authorList>
            <person name="Voronova N.V."/>
            <person name="Shulinski R.S."/>
            <person name="Bandarenka Y.V."/>
            <person name="Zhorov D.G."/>
            <person name="Warner D."/>
        </authorList>
    </citation>
    <scope>NUCLEOTIDE SEQUENCE [LARGE SCALE GENOMIC DNA]</scope>
    <source>
        <strain evidence="1">180601</strain>
        <tissue evidence="1">Whole Body</tissue>
    </source>
</reference>
<sequence>MKFTPTGSCDRFVTIGMHTDLFTLSDNKVYDDSRRLIYYTFISALAVQNISIMDYGIEYCQITIKMIISSVSKMSEQIGYSESFASFTVLCSKVSHSYYSRTLLQIEMEFMYSQNGKKLLIVDKYNFFLHNTAKSGQNLSVCQSKIYTNNTEDEIIEKNIVLIHNHDEDTTLNRHEEIVIEDNIIEKPSKFIITEIKNFNNENNLKTTDLNYIRRNVYNARKSILPPLPKSIEEVHDTLNLMDLKTNRSEQFLFTIHDFKNQNCISLVFALLPDKNSHTYSTLFLKTIEICLQNNLRLQPVTVV</sequence>
<feature type="non-terminal residue" evidence="1">
    <location>
        <position position="304"/>
    </location>
</feature>
<dbReference type="EMBL" id="VUJU01014776">
    <property type="protein sequence ID" value="KAF0700909.1"/>
    <property type="molecule type" value="Genomic_DNA"/>
</dbReference>
<keyword evidence="2" id="KW-1185">Reference proteome</keyword>
<dbReference type="AlphaFoldDB" id="A0A6G0VLY5"/>
<protein>
    <submittedName>
        <fullName evidence="1">Protein sneaky</fullName>
    </submittedName>
</protein>
<organism evidence="1 2">
    <name type="scientific">Aphis craccivora</name>
    <name type="common">Cowpea aphid</name>
    <dbReference type="NCBI Taxonomy" id="307492"/>
    <lineage>
        <taxon>Eukaryota</taxon>
        <taxon>Metazoa</taxon>
        <taxon>Ecdysozoa</taxon>
        <taxon>Arthropoda</taxon>
        <taxon>Hexapoda</taxon>
        <taxon>Insecta</taxon>
        <taxon>Pterygota</taxon>
        <taxon>Neoptera</taxon>
        <taxon>Paraneoptera</taxon>
        <taxon>Hemiptera</taxon>
        <taxon>Sternorrhyncha</taxon>
        <taxon>Aphidomorpha</taxon>
        <taxon>Aphidoidea</taxon>
        <taxon>Aphididae</taxon>
        <taxon>Aphidini</taxon>
        <taxon>Aphis</taxon>
        <taxon>Aphis</taxon>
    </lineage>
</organism>
<gene>
    <name evidence="1" type="ORF">FWK35_00030683</name>
</gene>